<reference evidence="3" key="1">
    <citation type="submission" date="2017-11" db="EMBL/GenBank/DDBJ databases">
        <title>Genome sequence of Pantoea sp. MSR2.</title>
        <authorList>
            <person name="Nascimento F.X."/>
        </authorList>
    </citation>
    <scope>NUCLEOTIDE SEQUENCE [LARGE SCALE GENOMIC DNA]</scope>
    <source>
        <strain evidence="3">MSR2</strain>
    </source>
</reference>
<dbReference type="PANTHER" id="PTHR34319:SF6">
    <property type="entry name" value="MAJOR EXPORTED PROTEIN"/>
    <property type="match status" value="1"/>
</dbReference>
<dbReference type="Gene3D" id="2.30.110.20">
    <property type="entry name" value="Hcp1-like"/>
    <property type="match status" value="1"/>
</dbReference>
<dbReference type="RefSeq" id="WP_208724224.1">
    <property type="nucleotide sequence ID" value="NZ_CP024636.1"/>
</dbReference>
<organism evidence="2 3">
    <name type="scientific">Pantoea phytobeneficialis</name>
    <dbReference type="NCBI Taxonomy" id="2052056"/>
    <lineage>
        <taxon>Bacteria</taxon>
        <taxon>Pseudomonadati</taxon>
        <taxon>Pseudomonadota</taxon>
        <taxon>Gammaproteobacteria</taxon>
        <taxon>Enterobacterales</taxon>
        <taxon>Erwiniaceae</taxon>
        <taxon>Pantoea</taxon>
    </lineage>
</organism>
<dbReference type="AlphaFoldDB" id="A0AAP9H7P1"/>
<dbReference type="PANTHER" id="PTHR34319">
    <property type="entry name" value="MAJOR EXPORTED PROTEIN"/>
    <property type="match status" value="1"/>
</dbReference>
<reference evidence="2" key="2">
    <citation type="journal article" date="2020" name="Environ. Microbiol.">
        <title>The extreme plant-growth-promoting properties of Pantoea phytobeneficialis MSR2 revealed by functional and genomic analysis.</title>
        <authorList>
            <person name="Nascimento F.X."/>
            <person name="Hernandez A.G."/>
            <person name="Glick B.R."/>
            <person name="Rossi M.J."/>
        </authorList>
    </citation>
    <scope>NUCLEOTIDE SEQUENCE</scope>
    <source>
        <strain evidence="2">MSR2</strain>
    </source>
</reference>
<dbReference type="Proteomes" id="UP000424872">
    <property type="component" value="Chromosome"/>
</dbReference>
<dbReference type="SUPFAM" id="SSF141452">
    <property type="entry name" value="Hcp1-like"/>
    <property type="match status" value="1"/>
</dbReference>
<name>A0AAP9H7P1_9GAMM</name>
<evidence type="ECO:0000313" key="1">
    <source>
        <dbReference type="EMBL" id="MDO6408477.1"/>
    </source>
</evidence>
<gene>
    <name evidence="1" type="primary">tssD</name>
    <name evidence="2" type="ORF">CTZ24_17590</name>
    <name evidence="1" type="ORF">Q3404_18070</name>
</gene>
<evidence type="ECO:0000313" key="3">
    <source>
        <dbReference type="Proteomes" id="UP000424872"/>
    </source>
</evidence>
<dbReference type="Pfam" id="PF05638">
    <property type="entry name" value="T6SS_HCP"/>
    <property type="match status" value="1"/>
</dbReference>
<evidence type="ECO:0000313" key="2">
    <source>
        <dbReference type="EMBL" id="QGR08138.1"/>
    </source>
</evidence>
<evidence type="ECO:0000313" key="4">
    <source>
        <dbReference type="Proteomes" id="UP001171299"/>
    </source>
</evidence>
<dbReference type="EMBL" id="JAUOOM010000018">
    <property type="protein sequence ID" value="MDO6408477.1"/>
    <property type="molecule type" value="Genomic_DNA"/>
</dbReference>
<dbReference type="InterPro" id="IPR036624">
    <property type="entry name" value="Hcp1-lik_sf"/>
</dbReference>
<dbReference type="NCBIfam" id="TIGR03344">
    <property type="entry name" value="VI_effect_Hcp1"/>
    <property type="match status" value="1"/>
</dbReference>
<proteinExistence type="predicted"/>
<dbReference type="InterPro" id="IPR052947">
    <property type="entry name" value="T6SS_Hcp1_domain"/>
</dbReference>
<dbReference type="Proteomes" id="UP001171299">
    <property type="component" value="Unassembled WGS sequence"/>
</dbReference>
<reference evidence="1" key="3">
    <citation type="submission" date="2023-07" db="EMBL/GenBank/DDBJ databases">
        <title>The extreme plant-growth-promoting properties of Pantoea phytobeneficialis PF55 revealed by functional and genomic analysis.</title>
        <authorList>
            <person name="Nascimento F.X."/>
            <person name="Marcio R.J."/>
        </authorList>
    </citation>
    <scope>NUCLEOTIDE SEQUENCE</scope>
    <source>
        <strain evidence="1">PF55</strain>
    </source>
</reference>
<accession>A0AAP9H7P1</accession>
<dbReference type="KEGG" id="ppho:CTZ24_17590"/>
<dbReference type="InterPro" id="IPR008514">
    <property type="entry name" value="T6SS_Hcp"/>
</dbReference>
<keyword evidence="4" id="KW-1185">Reference proteome</keyword>
<protein>
    <submittedName>
        <fullName evidence="2">Type VI secretion system tube protein Hcp</fullName>
    </submittedName>
    <submittedName>
        <fullName evidence="1">Type VI secretion system tube protein TssD</fullName>
    </submittedName>
</protein>
<dbReference type="EMBL" id="CP024636">
    <property type="protein sequence ID" value="QGR08138.1"/>
    <property type="molecule type" value="Genomic_DNA"/>
</dbReference>
<sequence length="167" mass="18701">MAIPVYLWLKDDGGGAIKGSVEAENREGSIEVVAMKHQVHIPTDDNTGKVTGTRIHAPLQFTKAIDSSSPYLYKAVTTGQTLDSAELKYYLIDSGGNEVEYFNIKLEKVKVVKVSPLMHDIKDTTKEKRNHLEEIELRYEKITWNYKDGNLVHSDEWNARPVAVAAG</sequence>